<dbReference type="Proteomes" id="UP001187343">
    <property type="component" value="Unassembled WGS sequence"/>
</dbReference>
<accession>A0AA88TU71</accession>
<feature type="compositionally biased region" description="Polar residues" evidence="1">
    <location>
        <begin position="73"/>
        <end position="85"/>
    </location>
</feature>
<comment type="caution">
    <text evidence="2">The sequence shown here is derived from an EMBL/GenBank/DDBJ whole genome shotgun (WGS) entry which is preliminary data.</text>
</comment>
<organism evidence="2 3">
    <name type="scientific">Cirrhinus molitorella</name>
    <name type="common">mud carp</name>
    <dbReference type="NCBI Taxonomy" id="172907"/>
    <lineage>
        <taxon>Eukaryota</taxon>
        <taxon>Metazoa</taxon>
        <taxon>Chordata</taxon>
        <taxon>Craniata</taxon>
        <taxon>Vertebrata</taxon>
        <taxon>Euteleostomi</taxon>
        <taxon>Actinopterygii</taxon>
        <taxon>Neopterygii</taxon>
        <taxon>Teleostei</taxon>
        <taxon>Ostariophysi</taxon>
        <taxon>Cypriniformes</taxon>
        <taxon>Cyprinidae</taxon>
        <taxon>Labeoninae</taxon>
        <taxon>Labeonini</taxon>
        <taxon>Cirrhinus</taxon>
    </lineage>
</organism>
<gene>
    <name evidence="2" type="ORF">Q8A67_008129</name>
</gene>
<sequence length="139" mass="15514">MTLHSVPVFKWFTPCQDPPHASPMVLTRPPITSHVPPSSKMDFTQGRPHIPLWPVSTHIYIPFPVSSSELLLSPQPRNSSRSTVKPNGHFAAKPASCSTVRKERTPVVEVQPDDDLQPVHLHQPSGRAARDTVVEYHFT</sequence>
<keyword evidence="3" id="KW-1185">Reference proteome</keyword>
<name>A0AA88TU71_9TELE</name>
<feature type="region of interest" description="Disordered" evidence="1">
    <location>
        <begin position="73"/>
        <end position="132"/>
    </location>
</feature>
<evidence type="ECO:0000313" key="3">
    <source>
        <dbReference type="Proteomes" id="UP001187343"/>
    </source>
</evidence>
<evidence type="ECO:0000256" key="1">
    <source>
        <dbReference type="SAM" id="MobiDB-lite"/>
    </source>
</evidence>
<evidence type="ECO:0000313" key="2">
    <source>
        <dbReference type="EMBL" id="KAK2903416.1"/>
    </source>
</evidence>
<dbReference type="AlphaFoldDB" id="A0AA88TU71"/>
<protein>
    <submittedName>
        <fullName evidence="2">Uncharacterized protein</fullName>
    </submittedName>
</protein>
<proteinExistence type="predicted"/>
<dbReference type="EMBL" id="JAUYZG010000007">
    <property type="protein sequence ID" value="KAK2903416.1"/>
    <property type="molecule type" value="Genomic_DNA"/>
</dbReference>
<reference evidence="2" key="1">
    <citation type="submission" date="2023-08" db="EMBL/GenBank/DDBJ databases">
        <title>Chromosome-level Genome Assembly of mud carp (Cirrhinus molitorella).</title>
        <authorList>
            <person name="Liu H."/>
        </authorList>
    </citation>
    <scope>NUCLEOTIDE SEQUENCE</scope>
    <source>
        <strain evidence="2">Prfri</strain>
        <tissue evidence="2">Muscle</tissue>
    </source>
</reference>